<dbReference type="OrthoDB" id="3648505at2759"/>
<proteinExistence type="predicted"/>
<sequence>MTSNDLIRCHTLTLYSKDMIPTVVDSTELNTNDPNNPWYTCPISASLDVPLKFRIQPGANHSSYHARKLGCRTVNAIAKHLSLDTDLNSPTFGTCIDPPITEDILVARVDSEDLNFQLLHGVLEYVKLAVYMAMSDFVSVLEGYQTYPGACRAVRFQFSEAWAKRSWELPKGVQWRVGRGDRMLGRNPFA</sequence>
<dbReference type="Proteomes" id="UP000799537">
    <property type="component" value="Unassembled WGS sequence"/>
</dbReference>
<dbReference type="AlphaFoldDB" id="A0A6A6CNY9"/>
<accession>A0A6A6CNY9</accession>
<name>A0A6A6CNY9_ZASCE</name>
<keyword evidence="2" id="KW-1185">Reference proteome</keyword>
<dbReference type="GeneID" id="54559536"/>
<dbReference type="EMBL" id="ML993593">
    <property type="protein sequence ID" value="KAF2167459.1"/>
    <property type="molecule type" value="Genomic_DNA"/>
</dbReference>
<dbReference type="RefSeq" id="XP_033668348.1">
    <property type="nucleotide sequence ID" value="XM_033806264.1"/>
</dbReference>
<evidence type="ECO:0000313" key="1">
    <source>
        <dbReference type="EMBL" id="KAF2167459.1"/>
    </source>
</evidence>
<reference evidence="1" key="1">
    <citation type="journal article" date="2020" name="Stud. Mycol.">
        <title>101 Dothideomycetes genomes: a test case for predicting lifestyles and emergence of pathogens.</title>
        <authorList>
            <person name="Haridas S."/>
            <person name="Albert R."/>
            <person name="Binder M."/>
            <person name="Bloem J."/>
            <person name="Labutti K."/>
            <person name="Salamov A."/>
            <person name="Andreopoulos B."/>
            <person name="Baker S."/>
            <person name="Barry K."/>
            <person name="Bills G."/>
            <person name="Bluhm B."/>
            <person name="Cannon C."/>
            <person name="Castanera R."/>
            <person name="Culley D."/>
            <person name="Daum C."/>
            <person name="Ezra D."/>
            <person name="Gonzalez J."/>
            <person name="Henrissat B."/>
            <person name="Kuo A."/>
            <person name="Liang C."/>
            <person name="Lipzen A."/>
            <person name="Lutzoni F."/>
            <person name="Magnuson J."/>
            <person name="Mondo S."/>
            <person name="Nolan M."/>
            <person name="Ohm R."/>
            <person name="Pangilinan J."/>
            <person name="Park H.-J."/>
            <person name="Ramirez L."/>
            <person name="Alfaro M."/>
            <person name="Sun H."/>
            <person name="Tritt A."/>
            <person name="Yoshinaga Y."/>
            <person name="Zwiers L.-H."/>
            <person name="Turgeon B."/>
            <person name="Goodwin S."/>
            <person name="Spatafora J."/>
            <person name="Crous P."/>
            <person name="Grigoriev I."/>
        </authorList>
    </citation>
    <scope>NUCLEOTIDE SEQUENCE</scope>
    <source>
        <strain evidence="1">ATCC 36951</strain>
    </source>
</reference>
<organism evidence="1 2">
    <name type="scientific">Zasmidium cellare ATCC 36951</name>
    <dbReference type="NCBI Taxonomy" id="1080233"/>
    <lineage>
        <taxon>Eukaryota</taxon>
        <taxon>Fungi</taxon>
        <taxon>Dikarya</taxon>
        <taxon>Ascomycota</taxon>
        <taxon>Pezizomycotina</taxon>
        <taxon>Dothideomycetes</taxon>
        <taxon>Dothideomycetidae</taxon>
        <taxon>Mycosphaerellales</taxon>
        <taxon>Mycosphaerellaceae</taxon>
        <taxon>Zasmidium</taxon>
    </lineage>
</organism>
<evidence type="ECO:0000313" key="2">
    <source>
        <dbReference type="Proteomes" id="UP000799537"/>
    </source>
</evidence>
<protein>
    <submittedName>
        <fullName evidence="1">Uncharacterized protein</fullName>
    </submittedName>
</protein>
<gene>
    <name evidence="1" type="ORF">M409DRAFT_22267</name>
</gene>